<evidence type="ECO:0000256" key="1">
    <source>
        <dbReference type="SAM" id="SignalP"/>
    </source>
</evidence>
<reference evidence="2" key="2">
    <citation type="submission" date="2021-04" db="EMBL/GenBank/DDBJ databases">
        <authorList>
            <person name="Gilroy R."/>
        </authorList>
    </citation>
    <scope>NUCLEOTIDE SEQUENCE</scope>
    <source>
        <strain evidence="2">ChiHjej11B10-19426</strain>
    </source>
</reference>
<dbReference type="InterPro" id="IPR025921">
    <property type="entry name" value="HmuY"/>
</dbReference>
<sequence>MKKTIFFLAALTAALTFASCDKNNGNNGGDTGTEVSIEATKTGQWHYFSFAQNQELGVADDSDTSWKERTDWDIAINKYSIRTNSGDSTTSGQGGVYTCEAGVTFASLTAVPAGATFEADKTVTETGMGGETTTTKSTATVIQFQLDANGDKVMPPVYLPSPVYIFRSADGSKHYKVSFTQYQGIGADGATVSGRVKFTYAEL</sequence>
<reference evidence="2" key="1">
    <citation type="journal article" date="2021" name="PeerJ">
        <title>Extensive microbial diversity within the chicken gut microbiome revealed by metagenomics and culture.</title>
        <authorList>
            <person name="Gilroy R."/>
            <person name="Ravi A."/>
            <person name="Getino M."/>
            <person name="Pursley I."/>
            <person name="Horton D.L."/>
            <person name="Alikhan N.F."/>
            <person name="Baker D."/>
            <person name="Gharbi K."/>
            <person name="Hall N."/>
            <person name="Watson M."/>
            <person name="Adriaenssens E.M."/>
            <person name="Foster-Nyarko E."/>
            <person name="Jarju S."/>
            <person name="Secka A."/>
            <person name="Antonio M."/>
            <person name="Oren A."/>
            <person name="Chaudhuri R.R."/>
            <person name="La Ragione R."/>
            <person name="Hildebrand F."/>
            <person name="Pallen M.J."/>
        </authorList>
    </citation>
    <scope>NUCLEOTIDE SEQUENCE</scope>
    <source>
        <strain evidence="2">ChiHjej11B10-19426</strain>
    </source>
</reference>
<keyword evidence="1" id="KW-0732">Signal</keyword>
<dbReference type="EMBL" id="DXCC01000017">
    <property type="protein sequence ID" value="HIZ15396.1"/>
    <property type="molecule type" value="Genomic_DNA"/>
</dbReference>
<evidence type="ECO:0000313" key="2">
    <source>
        <dbReference type="EMBL" id="HIZ15396.1"/>
    </source>
</evidence>
<evidence type="ECO:0000313" key="3">
    <source>
        <dbReference type="Proteomes" id="UP000824014"/>
    </source>
</evidence>
<comment type="caution">
    <text evidence="2">The sequence shown here is derived from an EMBL/GenBank/DDBJ whole genome shotgun (WGS) entry which is preliminary data.</text>
</comment>
<dbReference type="AlphaFoldDB" id="A0A9D2DE49"/>
<accession>A0A9D2DE49</accession>
<dbReference type="CDD" id="cd12105">
    <property type="entry name" value="HmuY"/>
    <property type="match status" value="1"/>
</dbReference>
<proteinExistence type="predicted"/>
<feature type="chain" id="PRO_5039468748" evidence="1">
    <location>
        <begin position="19"/>
        <end position="203"/>
    </location>
</feature>
<dbReference type="Proteomes" id="UP000824014">
    <property type="component" value="Unassembled WGS sequence"/>
</dbReference>
<feature type="signal peptide" evidence="1">
    <location>
        <begin position="1"/>
        <end position="18"/>
    </location>
</feature>
<name>A0A9D2DE49_9BACT</name>
<organism evidence="2 3">
    <name type="scientific">Candidatus Tidjanibacter faecipullorum</name>
    <dbReference type="NCBI Taxonomy" id="2838766"/>
    <lineage>
        <taxon>Bacteria</taxon>
        <taxon>Pseudomonadati</taxon>
        <taxon>Bacteroidota</taxon>
        <taxon>Bacteroidia</taxon>
        <taxon>Bacteroidales</taxon>
        <taxon>Rikenellaceae</taxon>
        <taxon>Tidjanibacter</taxon>
    </lineage>
</organism>
<dbReference type="Pfam" id="PF14064">
    <property type="entry name" value="HmuY"/>
    <property type="match status" value="1"/>
</dbReference>
<dbReference type="PROSITE" id="PS51257">
    <property type="entry name" value="PROKAR_LIPOPROTEIN"/>
    <property type="match status" value="1"/>
</dbReference>
<gene>
    <name evidence="2" type="ORF">H9816_05755</name>
</gene>
<protein>
    <submittedName>
        <fullName evidence="2">HmuY family protein</fullName>
    </submittedName>
</protein>